<keyword evidence="3" id="KW-1185">Reference proteome</keyword>
<reference evidence="2" key="1">
    <citation type="submission" date="2020-08" db="EMBL/GenBank/DDBJ databases">
        <title>Whole genome shotgun sequence of Polymorphospora rubra NBRC 101157.</title>
        <authorList>
            <person name="Komaki H."/>
            <person name="Tamura T."/>
        </authorList>
    </citation>
    <scope>NUCLEOTIDE SEQUENCE</scope>
    <source>
        <strain evidence="2">NBRC 101157</strain>
    </source>
</reference>
<feature type="compositionally biased region" description="Polar residues" evidence="1">
    <location>
        <begin position="1"/>
        <end position="19"/>
    </location>
</feature>
<evidence type="ECO:0000256" key="1">
    <source>
        <dbReference type="SAM" id="MobiDB-lite"/>
    </source>
</evidence>
<evidence type="ECO:0000313" key="3">
    <source>
        <dbReference type="Proteomes" id="UP000680866"/>
    </source>
</evidence>
<evidence type="ECO:0000313" key="2">
    <source>
        <dbReference type="EMBL" id="BCJ68069.1"/>
    </source>
</evidence>
<dbReference type="KEGG" id="pry:Prubr_50900"/>
<protein>
    <submittedName>
        <fullName evidence="2">Uncharacterized protein</fullName>
    </submittedName>
</protein>
<organism evidence="2 3">
    <name type="scientific">Polymorphospora rubra</name>
    <dbReference type="NCBI Taxonomy" id="338584"/>
    <lineage>
        <taxon>Bacteria</taxon>
        <taxon>Bacillati</taxon>
        <taxon>Actinomycetota</taxon>
        <taxon>Actinomycetes</taxon>
        <taxon>Micromonosporales</taxon>
        <taxon>Micromonosporaceae</taxon>
        <taxon>Polymorphospora</taxon>
    </lineage>
</organism>
<dbReference type="AlphaFoldDB" id="A0A810N7C5"/>
<gene>
    <name evidence="2" type="ORF">Prubr_50900</name>
</gene>
<dbReference type="EMBL" id="AP023359">
    <property type="protein sequence ID" value="BCJ68069.1"/>
    <property type="molecule type" value="Genomic_DNA"/>
</dbReference>
<name>A0A810N7C5_9ACTN</name>
<feature type="region of interest" description="Disordered" evidence="1">
    <location>
        <begin position="1"/>
        <end position="37"/>
    </location>
</feature>
<dbReference type="Proteomes" id="UP000680866">
    <property type="component" value="Chromosome"/>
</dbReference>
<accession>A0A810N7C5</accession>
<sequence>MVGPDSANSGVRSQTQISGTEAIIDISRSRTGSPRARNIGAMTSAWFASRRRVAIGGQQATRSGSTTGCFDIPLV</sequence>
<proteinExistence type="predicted"/>